<feature type="non-terminal residue" evidence="1">
    <location>
        <position position="145"/>
    </location>
</feature>
<proteinExistence type="predicted"/>
<evidence type="ECO:0000313" key="1">
    <source>
        <dbReference type="EMBL" id="MCD7470324.1"/>
    </source>
</evidence>
<reference evidence="1 2" key="1">
    <citation type="journal article" date="2021" name="BMC Genomics">
        <title>Datura genome reveals duplications of psychoactive alkaloid biosynthetic genes and high mutation rate following tissue culture.</title>
        <authorList>
            <person name="Rajewski A."/>
            <person name="Carter-House D."/>
            <person name="Stajich J."/>
            <person name="Litt A."/>
        </authorList>
    </citation>
    <scope>NUCLEOTIDE SEQUENCE [LARGE SCALE GENOMIC DNA]</scope>
    <source>
        <strain evidence="1">AR-01</strain>
    </source>
</reference>
<comment type="caution">
    <text evidence="1">The sequence shown here is derived from an EMBL/GenBank/DDBJ whole genome shotgun (WGS) entry which is preliminary data.</text>
</comment>
<gene>
    <name evidence="1" type="ORF">HAX54_010061</name>
</gene>
<name>A0ABS8TFT8_DATST</name>
<dbReference type="EMBL" id="JACEIK010001548">
    <property type="protein sequence ID" value="MCD7470324.1"/>
    <property type="molecule type" value="Genomic_DNA"/>
</dbReference>
<protein>
    <submittedName>
        <fullName evidence="1">Uncharacterized protein</fullName>
    </submittedName>
</protein>
<dbReference type="Proteomes" id="UP000823775">
    <property type="component" value="Unassembled WGS sequence"/>
</dbReference>
<evidence type="ECO:0000313" key="2">
    <source>
        <dbReference type="Proteomes" id="UP000823775"/>
    </source>
</evidence>
<keyword evidence="2" id="KW-1185">Reference proteome</keyword>
<sequence>MESWSDAVFPDPASVSVKLLDPLNGIVNQFSLPEMHLQSNGVRQERNARKKKYGLTSLSCNASMHTGGRSCLLRGYILSILLANLKENQATKPTPKARKIKVEVGGASRIVSTRLFRVLLRFGARFWAKKLKVDTPILAKITSSK</sequence>
<accession>A0ABS8TFT8</accession>
<organism evidence="1 2">
    <name type="scientific">Datura stramonium</name>
    <name type="common">Jimsonweed</name>
    <name type="synonym">Common thornapple</name>
    <dbReference type="NCBI Taxonomy" id="4076"/>
    <lineage>
        <taxon>Eukaryota</taxon>
        <taxon>Viridiplantae</taxon>
        <taxon>Streptophyta</taxon>
        <taxon>Embryophyta</taxon>
        <taxon>Tracheophyta</taxon>
        <taxon>Spermatophyta</taxon>
        <taxon>Magnoliopsida</taxon>
        <taxon>eudicotyledons</taxon>
        <taxon>Gunneridae</taxon>
        <taxon>Pentapetalae</taxon>
        <taxon>asterids</taxon>
        <taxon>lamiids</taxon>
        <taxon>Solanales</taxon>
        <taxon>Solanaceae</taxon>
        <taxon>Solanoideae</taxon>
        <taxon>Datureae</taxon>
        <taxon>Datura</taxon>
    </lineage>
</organism>